<keyword evidence="3" id="KW-0121">Carboxypeptidase</keyword>
<organism evidence="3 4">
    <name type="scientific">Arthrobacter cryoconiti</name>
    <dbReference type="NCBI Taxonomy" id="748907"/>
    <lineage>
        <taxon>Bacteria</taxon>
        <taxon>Bacillati</taxon>
        <taxon>Actinomycetota</taxon>
        <taxon>Actinomycetes</taxon>
        <taxon>Micrococcales</taxon>
        <taxon>Micrococcaceae</taxon>
        <taxon>Arthrobacter</taxon>
    </lineage>
</organism>
<dbReference type="EC" id="3.4.16.4" evidence="3"/>
<proteinExistence type="inferred from homology"/>
<dbReference type="PANTHER" id="PTHR30023">
    <property type="entry name" value="D-ALANYL-D-ALANINE CARBOXYPEPTIDASE"/>
    <property type="match status" value="1"/>
</dbReference>
<dbReference type="PRINTS" id="PR00922">
    <property type="entry name" value="DADACBPTASE3"/>
</dbReference>
<protein>
    <submittedName>
        <fullName evidence="3">D-alanyl-D-alanine carboxypeptidase/D-alanyl-D-alanine-endopeptidase</fullName>
        <ecNumber evidence="3">3.4.16.4</ecNumber>
    </submittedName>
</protein>
<evidence type="ECO:0000256" key="2">
    <source>
        <dbReference type="ARBA" id="ARBA00022801"/>
    </source>
</evidence>
<comment type="caution">
    <text evidence="3">The sequence shown here is derived from an EMBL/GenBank/DDBJ whole genome shotgun (WGS) entry which is preliminary data.</text>
</comment>
<keyword evidence="2 3" id="KW-0378">Hydrolase</keyword>
<comment type="similarity">
    <text evidence="1">Belongs to the peptidase S13 family.</text>
</comment>
<dbReference type="RefSeq" id="WP_230066349.1">
    <property type="nucleotide sequence ID" value="NZ_BAABLL010000019.1"/>
</dbReference>
<sequence length="464" mass="46200">MGRTSRTVTSALLVLALAAITVPVGINLVPVLLANEPAVVSVLPAAQLAPTSLSAIQGISSVSPQAPLPDPAQLAKDLNTALAFDGGTFSAQVSDAITGQTLYSKDGEEPGIPASNLKLLTSAAALKSLGATTRMSTTVLAGTTPGSLVLRAGGDAMLAEGESKPSAVMGHAGLETLARETAVALAKTGTAGPVTLSIDDSLFSGPALNPGWDIEDVNAGEIAPIYPMALYAGRTAPNQPAPRPVDSGIAVATAFAAALEKAGVATTGTITRTSTATDNVLAKVESATVAAQVQYLLVESDNYLAEVMGRLVAVKEKQPGSAVGATKAVRSVLTGLGLSLDAVTMVDNCGLALGNLISAHDLVKTVSLLLASEGTDVGQAVAGLPIAGLNGTLNGRFASAPSLSAAGVVRAKTGTLRTVSALSGYVLNAQGRLLVFSIMGNNLTAGPASAIPTIDAAATVLAKS</sequence>
<dbReference type="EMBL" id="JBHSCQ010000005">
    <property type="protein sequence ID" value="MFC4264731.1"/>
    <property type="molecule type" value="Genomic_DNA"/>
</dbReference>
<evidence type="ECO:0000313" key="4">
    <source>
        <dbReference type="Proteomes" id="UP001595773"/>
    </source>
</evidence>
<reference evidence="4" key="1">
    <citation type="journal article" date="2019" name="Int. J. Syst. Evol. Microbiol.">
        <title>The Global Catalogue of Microorganisms (GCM) 10K type strain sequencing project: providing services to taxonomists for standard genome sequencing and annotation.</title>
        <authorList>
            <consortium name="The Broad Institute Genomics Platform"/>
            <consortium name="The Broad Institute Genome Sequencing Center for Infectious Disease"/>
            <person name="Wu L."/>
            <person name="Ma J."/>
        </authorList>
    </citation>
    <scope>NUCLEOTIDE SEQUENCE [LARGE SCALE GENOMIC DNA]</scope>
    <source>
        <strain evidence="4">CGMCC 1.10698</strain>
    </source>
</reference>
<evidence type="ECO:0000256" key="1">
    <source>
        <dbReference type="ARBA" id="ARBA00006096"/>
    </source>
</evidence>
<keyword evidence="4" id="KW-1185">Reference proteome</keyword>
<name>A0ABV8QY02_9MICC</name>
<gene>
    <name evidence="3" type="primary">dacB</name>
    <name evidence="3" type="ORF">ACFOW9_03850</name>
</gene>
<dbReference type="InterPro" id="IPR012338">
    <property type="entry name" value="Beta-lactam/transpept-like"/>
</dbReference>
<dbReference type="NCBIfam" id="TIGR00666">
    <property type="entry name" value="PBP4"/>
    <property type="match status" value="1"/>
</dbReference>
<dbReference type="Proteomes" id="UP001595773">
    <property type="component" value="Unassembled WGS sequence"/>
</dbReference>
<dbReference type="GO" id="GO:0009002">
    <property type="term" value="F:serine-type D-Ala-D-Ala carboxypeptidase activity"/>
    <property type="evidence" value="ECO:0007669"/>
    <property type="project" value="UniProtKB-EC"/>
</dbReference>
<dbReference type="Pfam" id="PF02113">
    <property type="entry name" value="Peptidase_S13"/>
    <property type="match status" value="2"/>
</dbReference>
<dbReference type="PANTHER" id="PTHR30023:SF0">
    <property type="entry name" value="PENICILLIN-SENSITIVE CARBOXYPEPTIDASE A"/>
    <property type="match status" value="1"/>
</dbReference>
<accession>A0ABV8QY02</accession>
<dbReference type="SUPFAM" id="SSF56601">
    <property type="entry name" value="beta-lactamase/transpeptidase-like"/>
    <property type="match status" value="1"/>
</dbReference>
<evidence type="ECO:0000313" key="3">
    <source>
        <dbReference type="EMBL" id="MFC4264731.1"/>
    </source>
</evidence>
<keyword evidence="3" id="KW-0645">Protease</keyword>
<dbReference type="Gene3D" id="3.40.710.10">
    <property type="entry name" value="DD-peptidase/beta-lactamase superfamily"/>
    <property type="match status" value="2"/>
</dbReference>
<dbReference type="InterPro" id="IPR000667">
    <property type="entry name" value="Peptidase_S13"/>
</dbReference>